<comment type="caution">
    <text evidence="1">The sequence shown here is derived from an EMBL/GenBank/DDBJ whole genome shotgun (WGS) entry which is preliminary data.</text>
</comment>
<protein>
    <submittedName>
        <fullName evidence="1">Uncharacterized protein</fullName>
    </submittedName>
</protein>
<dbReference type="Proteomes" id="UP001430804">
    <property type="component" value="Unassembled WGS sequence"/>
</dbReference>
<evidence type="ECO:0000313" key="2">
    <source>
        <dbReference type="Proteomes" id="UP001430804"/>
    </source>
</evidence>
<keyword evidence="2" id="KW-1185">Reference proteome</keyword>
<sequence>MTAELMVGAGVGVLALLSALGQYLKVRRSGAQPAPPPTQEQTERISKSLDRMAVALETIADKRQSEMHDTLHAIAEKLTKG</sequence>
<organism evidence="1 2">
    <name type="scientific">Pseudohoeflea coraliihabitans</name>
    <dbReference type="NCBI Taxonomy" id="2860393"/>
    <lineage>
        <taxon>Bacteria</taxon>
        <taxon>Pseudomonadati</taxon>
        <taxon>Pseudomonadota</taxon>
        <taxon>Alphaproteobacteria</taxon>
        <taxon>Hyphomicrobiales</taxon>
        <taxon>Rhizobiaceae</taxon>
        <taxon>Pseudohoeflea</taxon>
    </lineage>
</organism>
<proteinExistence type="predicted"/>
<accession>A0ABS6WTB9</accession>
<dbReference type="EMBL" id="JAHWQX010000006">
    <property type="protein sequence ID" value="MBW3099203.1"/>
    <property type="molecule type" value="Genomic_DNA"/>
</dbReference>
<gene>
    <name evidence="1" type="ORF">KY465_18125</name>
</gene>
<dbReference type="RefSeq" id="WP_219203534.1">
    <property type="nucleotide sequence ID" value="NZ_JAHWQX010000006.1"/>
</dbReference>
<evidence type="ECO:0000313" key="1">
    <source>
        <dbReference type="EMBL" id="MBW3099203.1"/>
    </source>
</evidence>
<reference evidence="1" key="1">
    <citation type="submission" date="2021-07" db="EMBL/GenBank/DDBJ databases">
        <title>Pseudohoeflea marina sp. nov. a polyhydroxyalcanoate-producing bacterium.</title>
        <authorList>
            <person name="Zheng W."/>
            <person name="Yu S."/>
            <person name="Huang Y."/>
        </authorList>
    </citation>
    <scope>NUCLEOTIDE SEQUENCE</scope>
    <source>
        <strain evidence="1">DP4N28-3</strain>
    </source>
</reference>
<name>A0ABS6WTB9_9HYPH</name>